<keyword evidence="1" id="KW-0732">Signal</keyword>
<feature type="chain" id="PRO_5012374665" description="DUF5666 domain-containing protein" evidence="1">
    <location>
        <begin position="24"/>
        <end position="211"/>
    </location>
</feature>
<organism evidence="3">
    <name type="scientific">uncultured Alphaproteobacteria bacterium</name>
    <dbReference type="NCBI Taxonomy" id="91750"/>
    <lineage>
        <taxon>Bacteria</taxon>
        <taxon>Pseudomonadati</taxon>
        <taxon>Pseudomonadota</taxon>
        <taxon>Alphaproteobacteria</taxon>
        <taxon>environmental samples</taxon>
    </lineage>
</organism>
<proteinExistence type="predicted"/>
<dbReference type="Gene3D" id="2.40.50.200">
    <property type="entry name" value="Bacterial OB-fold"/>
    <property type="match status" value="2"/>
</dbReference>
<dbReference type="InterPro" id="IPR036700">
    <property type="entry name" value="BOBF_sf"/>
</dbReference>
<protein>
    <recommendedName>
        <fullName evidence="2">DUF5666 domain-containing protein</fullName>
    </recommendedName>
</protein>
<accession>A0A212KKV0</accession>
<dbReference type="EMBL" id="FLUO01000002">
    <property type="protein sequence ID" value="SBW12268.1"/>
    <property type="molecule type" value="Genomic_DNA"/>
</dbReference>
<evidence type="ECO:0000313" key="3">
    <source>
        <dbReference type="EMBL" id="SBW12268.1"/>
    </source>
</evidence>
<dbReference type="SUPFAM" id="SSF101756">
    <property type="entry name" value="Hypothetical protein YgiW"/>
    <property type="match status" value="2"/>
</dbReference>
<dbReference type="AlphaFoldDB" id="A0A212KKV0"/>
<evidence type="ECO:0000259" key="2">
    <source>
        <dbReference type="Pfam" id="PF18914"/>
    </source>
</evidence>
<reference evidence="3" key="1">
    <citation type="submission" date="2016-04" db="EMBL/GenBank/DDBJ databases">
        <authorList>
            <person name="Evans L.H."/>
            <person name="Alamgir A."/>
            <person name="Owens N."/>
            <person name="Weber N.D."/>
            <person name="Virtaneva K."/>
            <person name="Barbian K."/>
            <person name="Babar A."/>
            <person name="Rosenke K."/>
        </authorList>
    </citation>
    <scope>NUCLEOTIDE SEQUENCE</scope>
    <source>
        <strain evidence="3">86</strain>
    </source>
</reference>
<gene>
    <name evidence="3" type="ORF">KL86APRO_20528</name>
</gene>
<name>A0A212KKV0_9PROT</name>
<feature type="domain" description="DUF5666" evidence="2">
    <location>
        <begin position="145"/>
        <end position="195"/>
    </location>
</feature>
<feature type="signal peptide" evidence="1">
    <location>
        <begin position="1"/>
        <end position="23"/>
    </location>
</feature>
<sequence length="211" mass="22386">MRYRTLLPAAGCALALLAAPATGQTPDVAPERPLATAAEGERISLSGSVRAVDDDEFTLDTGRDAIEVDLDDFADADVGRLRTGDRVTVTGRVDDGLFRDRELDATSIHLVRLGATLAAAGGRPDRPLTGTEGRMAADDEWVSITGRIENRSGDSLVLRSGGLRILVDADDADGADAVNVGDRVRVSGRMDDGDLFERREIDAVKVTPLES</sequence>
<dbReference type="Pfam" id="PF18914">
    <property type="entry name" value="DUF5666"/>
    <property type="match status" value="1"/>
</dbReference>
<evidence type="ECO:0000256" key="1">
    <source>
        <dbReference type="SAM" id="SignalP"/>
    </source>
</evidence>
<dbReference type="InterPro" id="IPR043724">
    <property type="entry name" value="DUF5666"/>
</dbReference>